<name>A0ABM7NUC3_9VIRU</name>
<sequence>MGKTERTIELRSQSYPKGSQLLFLIPVNDYGQLETIVKNKFIEIFKQRKDIGVEYFEGDSGKMVEIMAKICLSN</sequence>
<accession>A0ABM7NUC3</accession>
<reference evidence="1 2" key="1">
    <citation type="submission" date="2021-02" db="EMBL/GenBank/DDBJ databases">
        <title>Cotonvirus japonicus, which uses Golgi apparatus of host cells for its virion factory, phylogenetically links tailed tupanvirus and icosahedral mimivirus.</title>
        <authorList>
            <person name="Takahashi H."/>
            <person name="Fukaya S."/>
            <person name="Song C."/>
            <person name="Murata K."/>
            <person name="Takemura M."/>
        </authorList>
    </citation>
    <scope>NUCLEOTIDE SEQUENCE [LARGE SCALE GENOMIC DNA]</scope>
</reference>
<evidence type="ECO:0000313" key="1">
    <source>
        <dbReference type="EMBL" id="BCS83782.1"/>
    </source>
</evidence>
<organism evidence="1 2">
    <name type="scientific">Cotonvirus japonicus</name>
    <dbReference type="NCBI Taxonomy" id="2811091"/>
    <lineage>
        <taxon>Viruses</taxon>
        <taxon>Varidnaviria</taxon>
        <taxon>Bamfordvirae</taxon>
        <taxon>Nucleocytoviricota</taxon>
        <taxon>Megaviricetes</taxon>
        <taxon>Imitervirales</taxon>
        <taxon>Mimiviridae</taxon>
        <taxon>Megamimivirinae</taxon>
        <taxon>Cotonvirus</taxon>
        <taxon>Cotonvirus japonicum</taxon>
    </lineage>
</organism>
<dbReference type="GeneID" id="80558987"/>
<dbReference type="Proteomes" id="UP001321479">
    <property type="component" value="Segment"/>
</dbReference>
<proteinExistence type="predicted"/>
<keyword evidence="2" id="KW-1185">Reference proteome</keyword>
<protein>
    <submittedName>
        <fullName evidence="1">DNA primase</fullName>
    </submittedName>
</protein>
<dbReference type="RefSeq" id="YP_010842390.1">
    <property type="nucleotide sequence ID" value="NC_079139.1"/>
</dbReference>
<evidence type="ECO:0000313" key="2">
    <source>
        <dbReference type="Proteomes" id="UP001321479"/>
    </source>
</evidence>
<dbReference type="EMBL" id="AP024483">
    <property type="protein sequence ID" value="BCS83782.1"/>
    <property type="molecule type" value="Genomic_DNA"/>
</dbReference>